<organism evidence="3 4">
    <name type="scientific">Pisum sativum</name>
    <name type="common">Garden pea</name>
    <name type="synonym">Lathyrus oleraceus</name>
    <dbReference type="NCBI Taxonomy" id="3888"/>
    <lineage>
        <taxon>Eukaryota</taxon>
        <taxon>Viridiplantae</taxon>
        <taxon>Streptophyta</taxon>
        <taxon>Embryophyta</taxon>
        <taxon>Tracheophyta</taxon>
        <taxon>Spermatophyta</taxon>
        <taxon>Magnoliopsida</taxon>
        <taxon>eudicotyledons</taxon>
        <taxon>Gunneridae</taxon>
        <taxon>Pentapetalae</taxon>
        <taxon>rosids</taxon>
        <taxon>fabids</taxon>
        <taxon>Fabales</taxon>
        <taxon>Fabaceae</taxon>
        <taxon>Papilionoideae</taxon>
        <taxon>50 kb inversion clade</taxon>
        <taxon>NPAAA clade</taxon>
        <taxon>Hologalegina</taxon>
        <taxon>IRL clade</taxon>
        <taxon>Fabeae</taxon>
        <taxon>Lathyrus</taxon>
    </lineage>
</organism>
<dbReference type="PANTHER" id="PTHR48104:SF2">
    <property type="entry name" value="METACASPASE-1-LIKE ISOFORM X1"/>
    <property type="match status" value="1"/>
</dbReference>
<dbReference type="Gramene" id="PSAT_LOCUS3788_t1">
    <property type="protein sequence ID" value="CAL5183213.1"/>
    <property type="gene ID" value="PSAT_LOCUS3788"/>
</dbReference>
<dbReference type="PANTHER" id="PTHR48104">
    <property type="entry name" value="METACASPASE-4"/>
    <property type="match status" value="1"/>
</dbReference>
<evidence type="ECO:0000259" key="2">
    <source>
        <dbReference type="Pfam" id="PF00656"/>
    </source>
</evidence>
<sequence>MSDKSKAKQSKNSVASSTSYHNFLNSKHTMEKKLVCNGCKQEHLVPTKTTTYRCYQCKDVSKLISGNKQSRENSSGARLVNQKQLDRASRIVSRENSLGAKLLNQKKLDHASRIGSGYSSSSFSTTIIGNKRAVLCGVSYSRRSRFRLEGTINDVVNMKSLLVDSFSFPIQSIRILTEEQKDPNFIPTRKNIMESLKWLVKDCKLGDSLVFYFSGHGMQQPAHDKEDEIDGLDETICPVDFIRSGMITDDEINSTIVGPLKNGVKLHAFIDACHSGTTLDLMYVYKKDIGNWKWLDNSPYNTQSVNKSTDGGMAICISACEDYQIAADTAAFGGKQMNGVMTYLLTKIIREHSGITYAGLLEKLHDEIGKIHQNKHFNRILKRIFRSKIDQDPLLSSSAIFDVNTRISL</sequence>
<dbReference type="AlphaFoldDB" id="A0A9D5H0T0"/>
<dbReference type="InterPro" id="IPR050452">
    <property type="entry name" value="Metacaspase"/>
</dbReference>
<gene>
    <name evidence="3" type="ORF">KIW84_015710</name>
</gene>
<comment type="similarity">
    <text evidence="1">Belongs to the peptidase C14B family.</text>
</comment>
<dbReference type="Gramene" id="Psat01G0571000-T1">
    <property type="protein sequence ID" value="KAI5448395.1"/>
    <property type="gene ID" value="KIW84_015710"/>
</dbReference>
<reference evidence="3 4" key="1">
    <citation type="journal article" date="2022" name="Nat. Genet.">
        <title>Improved pea reference genome and pan-genome highlight genomic features and evolutionary characteristics.</title>
        <authorList>
            <person name="Yang T."/>
            <person name="Liu R."/>
            <person name="Luo Y."/>
            <person name="Hu S."/>
            <person name="Wang D."/>
            <person name="Wang C."/>
            <person name="Pandey M.K."/>
            <person name="Ge S."/>
            <person name="Xu Q."/>
            <person name="Li N."/>
            <person name="Li G."/>
            <person name="Huang Y."/>
            <person name="Saxena R.K."/>
            <person name="Ji Y."/>
            <person name="Li M."/>
            <person name="Yan X."/>
            <person name="He Y."/>
            <person name="Liu Y."/>
            <person name="Wang X."/>
            <person name="Xiang C."/>
            <person name="Varshney R.K."/>
            <person name="Ding H."/>
            <person name="Gao S."/>
            <person name="Zong X."/>
        </authorList>
    </citation>
    <scope>NUCLEOTIDE SEQUENCE [LARGE SCALE GENOMIC DNA]</scope>
    <source>
        <strain evidence="3 4">cv. Zhongwan 6</strain>
    </source>
</reference>
<comment type="caution">
    <text evidence="3">The sequence shown here is derived from an EMBL/GenBank/DDBJ whole genome shotgun (WGS) entry which is preliminary data.</text>
</comment>
<dbReference type="GO" id="GO:0004197">
    <property type="term" value="F:cysteine-type endopeptidase activity"/>
    <property type="evidence" value="ECO:0007669"/>
    <property type="project" value="InterPro"/>
</dbReference>
<dbReference type="SUPFAM" id="SSF52129">
    <property type="entry name" value="Caspase-like"/>
    <property type="match status" value="1"/>
</dbReference>
<proteinExistence type="inferred from homology"/>
<feature type="domain" description="Peptidase C14 caspase" evidence="2">
    <location>
        <begin position="131"/>
        <end position="373"/>
    </location>
</feature>
<dbReference type="Proteomes" id="UP001058974">
    <property type="component" value="Chromosome 1"/>
</dbReference>
<evidence type="ECO:0000313" key="4">
    <source>
        <dbReference type="Proteomes" id="UP001058974"/>
    </source>
</evidence>
<dbReference type="GO" id="GO:0005737">
    <property type="term" value="C:cytoplasm"/>
    <property type="evidence" value="ECO:0007669"/>
    <property type="project" value="TreeGrafter"/>
</dbReference>
<dbReference type="InterPro" id="IPR011600">
    <property type="entry name" value="Pept_C14_caspase"/>
</dbReference>
<keyword evidence="4" id="KW-1185">Reference proteome</keyword>
<dbReference type="GO" id="GO:0006508">
    <property type="term" value="P:proteolysis"/>
    <property type="evidence" value="ECO:0007669"/>
    <property type="project" value="InterPro"/>
</dbReference>
<dbReference type="Pfam" id="PF00656">
    <property type="entry name" value="Peptidase_C14"/>
    <property type="match status" value="1"/>
</dbReference>
<dbReference type="Gene3D" id="3.40.50.12660">
    <property type="match status" value="1"/>
</dbReference>
<dbReference type="EMBL" id="JAMSHJ010000001">
    <property type="protein sequence ID" value="KAI5448395.1"/>
    <property type="molecule type" value="Genomic_DNA"/>
</dbReference>
<evidence type="ECO:0000256" key="1">
    <source>
        <dbReference type="ARBA" id="ARBA00009005"/>
    </source>
</evidence>
<accession>A0A9D5H0T0</accession>
<dbReference type="InterPro" id="IPR029030">
    <property type="entry name" value="Caspase-like_dom_sf"/>
</dbReference>
<evidence type="ECO:0000313" key="3">
    <source>
        <dbReference type="EMBL" id="KAI5448395.1"/>
    </source>
</evidence>
<name>A0A9D5H0T0_PEA</name>
<protein>
    <recommendedName>
        <fullName evidence="2">Peptidase C14 caspase domain-containing protein</fullName>
    </recommendedName>
</protein>